<name>A0A1R1Y515_9FUNG</name>
<evidence type="ECO:0000313" key="1">
    <source>
        <dbReference type="EMBL" id="OMJ22077.1"/>
    </source>
</evidence>
<gene>
    <name evidence="1" type="ORF">AYI70_g3094</name>
</gene>
<accession>A0A1R1Y515</accession>
<comment type="caution">
    <text evidence="1">The sequence shown here is derived from an EMBL/GenBank/DDBJ whole genome shotgun (WGS) entry which is preliminary data.</text>
</comment>
<protein>
    <submittedName>
        <fullName evidence="1">Uncharacterized protein</fullName>
    </submittedName>
</protein>
<dbReference type="AlphaFoldDB" id="A0A1R1Y515"/>
<sequence>MSVSRRIPPPVHYVWRLPSSSYIAVGSASSEVTPKSAISGAVCTYTISFFFLDGLWNPFSTKLRIQWLSEILAHEERNVARCLPTGGVMFQ</sequence>
<keyword evidence="2" id="KW-1185">Reference proteome</keyword>
<proteinExistence type="predicted"/>
<dbReference type="Proteomes" id="UP000187283">
    <property type="component" value="Unassembled WGS sequence"/>
</dbReference>
<reference evidence="1 2" key="1">
    <citation type="submission" date="2017-01" db="EMBL/GenBank/DDBJ databases">
        <authorList>
            <person name="Mah S.A."/>
            <person name="Swanson W.J."/>
            <person name="Moy G.W."/>
            <person name="Vacquier V.D."/>
        </authorList>
    </citation>
    <scope>NUCLEOTIDE SEQUENCE [LARGE SCALE GENOMIC DNA]</scope>
    <source>
        <strain evidence="1 2">GSMNP</strain>
    </source>
</reference>
<organism evidence="1 2">
    <name type="scientific">Smittium culicis</name>
    <dbReference type="NCBI Taxonomy" id="133412"/>
    <lineage>
        <taxon>Eukaryota</taxon>
        <taxon>Fungi</taxon>
        <taxon>Fungi incertae sedis</taxon>
        <taxon>Zoopagomycota</taxon>
        <taxon>Kickxellomycotina</taxon>
        <taxon>Harpellomycetes</taxon>
        <taxon>Harpellales</taxon>
        <taxon>Legeriomycetaceae</taxon>
        <taxon>Smittium</taxon>
    </lineage>
</organism>
<evidence type="ECO:0000313" key="2">
    <source>
        <dbReference type="Proteomes" id="UP000187283"/>
    </source>
</evidence>
<dbReference type="EMBL" id="LSSN01000845">
    <property type="protein sequence ID" value="OMJ22077.1"/>
    <property type="molecule type" value="Genomic_DNA"/>
</dbReference>